<dbReference type="EMBL" id="UGHD01000002">
    <property type="protein sequence ID" value="STO58284.1"/>
    <property type="molecule type" value="Genomic_DNA"/>
</dbReference>
<accession>A0A377HQB8</accession>
<dbReference type="SUPFAM" id="SSF53098">
    <property type="entry name" value="Ribonuclease H-like"/>
    <property type="match status" value="1"/>
</dbReference>
<dbReference type="GO" id="GO:0003676">
    <property type="term" value="F:nucleic acid binding"/>
    <property type="evidence" value="ECO:0007669"/>
    <property type="project" value="InterPro"/>
</dbReference>
<name>A0A377HQB8_GRIHO</name>
<dbReference type="InterPro" id="IPR018647">
    <property type="entry name" value="SLFN_3-like_DNA/RNA_helicase"/>
</dbReference>
<dbReference type="PROSITE" id="PS50994">
    <property type="entry name" value="INTEGRASE"/>
    <property type="match status" value="1"/>
</dbReference>
<dbReference type="AlphaFoldDB" id="A0A377HQB8"/>
<gene>
    <name evidence="2" type="ORF">NCTC11645_02714</name>
</gene>
<reference evidence="2 3" key="1">
    <citation type="submission" date="2018-06" db="EMBL/GenBank/DDBJ databases">
        <authorList>
            <consortium name="Pathogen Informatics"/>
            <person name="Doyle S."/>
        </authorList>
    </citation>
    <scope>NUCLEOTIDE SEQUENCE [LARGE SCALE GENOMIC DNA]</scope>
    <source>
        <strain evidence="2 3">NCTC11645</strain>
    </source>
</reference>
<proteinExistence type="predicted"/>
<protein>
    <submittedName>
        <fullName evidence="2">Uncharacterized conserved protein</fullName>
    </submittedName>
</protein>
<evidence type="ECO:0000313" key="2">
    <source>
        <dbReference type="EMBL" id="STO58284.1"/>
    </source>
</evidence>
<dbReference type="SUPFAM" id="SSF52540">
    <property type="entry name" value="P-loop containing nucleoside triphosphate hydrolases"/>
    <property type="match status" value="1"/>
</dbReference>
<evidence type="ECO:0000313" key="3">
    <source>
        <dbReference type="Proteomes" id="UP000254512"/>
    </source>
</evidence>
<evidence type="ECO:0000259" key="1">
    <source>
        <dbReference type="PROSITE" id="PS50994"/>
    </source>
</evidence>
<organism evidence="2 3">
    <name type="scientific">Grimontia hollisae</name>
    <name type="common">Vibrio hollisae</name>
    <dbReference type="NCBI Taxonomy" id="673"/>
    <lineage>
        <taxon>Bacteria</taxon>
        <taxon>Pseudomonadati</taxon>
        <taxon>Pseudomonadota</taxon>
        <taxon>Gammaproteobacteria</taxon>
        <taxon>Vibrionales</taxon>
        <taxon>Vibrionaceae</taxon>
        <taxon>Grimontia</taxon>
    </lineage>
</organism>
<dbReference type="GO" id="GO:0015074">
    <property type="term" value="P:DNA integration"/>
    <property type="evidence" value="ECO:0007669"/>
    <property type="project" value="InterPro"/>
</dbReference>
<dbReference type="InterPro" id="IPR012337">
    <property type="entry name" value="RNaseH-like_sf"/>
</dbReference>
<dbReference type="InterPro" id="IPR001584">
    <property type="entry name" value="Integrase_cat-core"/>
</dbReference>
<dbReference type="InterPro" id="IPR027417">
    <property type="entry name" value="P-loop_NTPase"/>
</dbReference>
<dbReference type="PANTHER" id="PTHR47515">
    <property type="entry name" value="LOW CALCIUM RESPONSE LOCUS PROTEIN T"/>
    <property type="match status" value="1"/>
</dbReference>
<feature type="domain" description="Integrase catalytic" evidence="1">
    <location>
        <begin position="1"/>
        <end position="105"/>
    </location>
</feature>
<dbReference type="Gene3D" id="3.30.420.10">
    <property type="entry name" value="Ribonuclease H-like superfamily/Ribonuclease H"/>
    <property type="match status" value="1"/>
</dbReference>
<dbReference type="Pfam" id="PF00665">
    <property type="entry name" value="rve"/>
    <property type="match status" value="1"/>
</dbReference>
<dbReference type="InterPro" id="IPR036397">
    <property type="entry name" value="RNaseH_sf"/>
</dbReference>
<dbReference type="Pfam" id="PF09848">
    <property type="entry name" value="SLFN-g3_helicase"/>
    <property type="match status" value="1"/>
</dbReference>
<sequence length="768" mass="86630">MEPNHQWALDFMHDTLYCGKRFRTLNVEDEATRECLAIEVDTSLPAGRVVRTLEHLKEERGLPKQLRVDNGPELISAQLTDWCETHDIELVYIEPGKPQQNGFVELLLPFSIFQLRHQMSNRAFYSSTLKTFLETPSQQIIGEITQHHTQRLEHTQTTAWDAQINALQCLKQLEDKSGHIYFEFLIPRMGKRADVVVLYHGVVFVLEFKVGSSHFHSADVRQAHGYALDLKNFHKGSHNKHIVPILVATSAKGSNQVLSYSDDLVASPLLSNGGDLCELIESVSQQTKASFLEADEWASSGYLPTPTIIEAAQALYANHAVQDIARNEADTQNLGVTSKQLLDLIHQARVEKQKLICFVTGVPGAGKTLVGLNIANTHSNPKENEYSVFLSGNGPLVTVLQEALAIDKSSRQNITKAEARRETSQFIQNIHRFRDDALDGSTPPEKVAIFDEAQRAWDAVQASAFMQRKRNQPNFNKSEPEFLIEVMDRHKDWAVIVALIGGGQEINTGEAGLAGWLDALEKGFPHWKVYCSEQLLTGEYVSDGVDEVRLSKVRQLSSLHLATSMRSFRAEKLSSFVHHVIAGESEKAQALASKLHAQYPLFVTRDLSAAKSWLRSKSRANESKGLLASSNGIRLKAEGIFVKNKFDPAAWFLNDHNDIRSCHFLEDVATEFDVQGLELDWCLIGWDADYRHTGNSFEHWKFKGTKWQKRRSDEDKRYLENAYRVLLTRARQGMVVFVPRGDSNDSTRLPGFYDYTYSYLLSCGFKAL</sequence>
<dbReference type="PANTHER" id="PTHR47515:SF2">
    <property type="entry name" value="INTEGRASE CORE DOMAIN PROTEIN"/>
    <property type="match status" value="1"/>
</dbReference>
<dbReference type="Proteomes" id="UP000254512">
    <property type="component" value="Unassembled WGS sequence"/>
</dbReference>